<evidence type="ECO:0000313" key="1">
    <source>
        <dbReference type="EMBL" id="KKK51094.1"/>
    </source>
</evidence>
<dbReference type="EMBL" id="LAZR01067683">
    <property type="protein sequence ID" value="KKK51094.1"/>
    <property type="molecule type" value="Genomic_DNA"/>
</dbReference>
<dbReference type="AlphaFoldDB" id="A0A0F8YAF9"/>
<proteinExistence type="predicted"/>
<sequence>MIYQKTLRVVSFCGVAATLLATAPRSNACGFLDCLFGGGRQMVYAPAAYSGAPAAGC</sequence>
<feature type="non-terminal residue" evidence="1">
    <location>
        <position position="57"/>
    </location>
</feature>
<protein>
    <submittedName>
        <fullName evidence="1">Uncharacterized protein</fullName>
    </submittedName>
</protein>
<reference evidence="1" key="1">
    <citation type="journal article" date="2015" name="Nature">
        <title>Complex archaea that bridge the gap between prokaryotes and eukaryotes.</title>
        <authorList>
            <person name="Spang A."/>
            <person name="Saw J.H."/>
            <person name="Jorgensen S.L."/>
            <person name="Zaremba-Niedzwiedzka K."/>
            <person name="Martijn J."/>
            <person name="Lind A.E."/>
            <person name="van Eijk R."/>
            <person name="Schleper C."/>
            <person name="Guy L."/>
            <person name="Ettema T.J."/>
        </authorList>
    </citation>
    <scope>NUCLEOTIDE SEQUENCE</scope>
</reference>
<gene>
    <name evidence="1" type="ORF">LCGC14_3118400</name>
</gene>
<name>A0A0F8YAF9_9ZZZZ</name>
<comment type="caution">
    <text evidence="1">The sequence shown here is derived from an EMBL/GenBank/DDBJ whole genome shotgun (WGS) entry which is preliminary data.</text>
</comment>
<organism evidence="1">
    <name type="scientific">marine sediment metagenome</name>
    <dbReference type="NCBI Taxonomy" id="412755"/>
    <lineage>
        <taxon>unclassified sequences</taxon>
        <taxon>metagenomes</taxon>
        <taxon>ecological metagenomes</taxon>
    </lineage>
</organism>
<accession>A0A0F8YAF9</accession>